<feature type="domain" description="F-box" evidence="1">
    <location>
        <begin position="1"/>
        <end position="36"/>
    </location>
</feature>
<dbReference type="AlphaFoldDB" id="A0A821BD88"/>
<dbReference type="CDD" id="cd09917">
    <property type="entry name" value="F-box_SF"/>
    <property type="match status" value="1"/>
</dbReference>
<accession>A0A821BD88</accession>
<dbReference type="Proteomes" id="UP000663848">
    <property type="component" value="Unassembled WGS sequence"/>
</dbReference>
<protein>
    <recommendedName>
        <fullName evidence="1">F-box domain-containing protein</fullName>
    </recommendedName>
</protein>
<evidence type="ECO:0000313" key="2">
    <source>
        <dbReference type="EMBL" id="CAF4590322.1"/>
    </source>
</evidence>
<name>A0A821BD88_9BILA</name>
<gene>
    <name evidence="2" type="ORF">QYT958_LOCUS10858</name>
</gene>
<evidence type="ECO:0000313" key="3">
    <source>
        <dbReference type="Proteomes" id="UP000663848"/>
    </source>
</evidence>
<organism evidence="2 3">
    <name type="scientific">Rotaria socialis</name>
    <dbReference type="NCBI Taxonomy" id="392032"/>
    <lineage>
        <taxon>Eukaryota</taxon>
        <taxon>Metazoa</taxon>
        <taxon>Spiralia</taxon>
        <taxon>Gnathifera</taxon>
        <taxon>Rotifera</taxon>
        <taxon>Eurotatoria</taxon>
        <taxon>Bdelloidea</taxon>
        <taxon>Philodinida</taxon>
        <taxon>Philodinidae</taxon>
        <taxon>Rotaria</taxon>
    </lineage>
</organism>
<dbReference type="EMBL" id="CAJOBR010001235">
    <property type="protein sequence ID" value="CAF4590322.1"/>
    <property type="molecule type" value="Genomic_DNA"/>
</dbReference>
<sequence>METLPNEILLHIFSYLELFDLLTGFWSLNIRFNSLVCLALSIGDNSLNTGLIIKQGLSYNKFSSLFFPLILNSSSLSSSIRRIHFDETNSIICDLIYELLFKGRNILRFPNLKSLILTRCISIEPIIQNISYLIEYQLDELTLTFDHQVFIRDFYVDEHSSMASDTGRCRLKSLRLDISNEFTSGDNHQCLVGNSYFSSNFIVNQCESCCMTLRRLFIRLKYTFFLENLIEHVPNLEEMSVQFEYSLNFDSLWELNIETSSQSNENWFNKIPKLRCFSLKIFICEDAEFVYLKRLLNNLNYVEKLKVHLKSDKLIETRRRNIWKSVIDANFIRHYCLPDKIINLINFDFYIYSQCQLSSNDIKRIIKSFNIHSFFVDYKWTNVKCLFDPIIECQHLFSCFTNALQFSDSLNNYSYIFNWPRIDFIWFDLYPSLHLFLEQFNELSPNISCIEVHQTRMMGFDESDLLVSLKILSKMKLYKGVDMPFRNVTKIQFGTHLDRMNADTEIVPSRNEIREKVLAHLISMTVQLKYLLVERFEWLLHVVQYASDDLRREALSTVQYAEFCLPSCSTGSDESIHIGKHLVPFLSTHMSHLQTLRLWQPDDFSWTTIRPDFKKEPYYSVKLLRWLKSLKTPGLIAQHVAIFERDLCRLVENLKEFTFLDINGEIHYEKVESYRAMVQARFPHCRSDVGILRFRLWL</sequence>
<dbReference type="InterPro" id="IPR001810">
    <property type="entry name" value="F-box_dom"/>
</dbReference>
<reference evidence="2" key="1">
    <citation type="submission" date="2021-02" db="EMBL/GenBank/DDBJ databases">
        <authorList>
            <person name="Nowell W R."/>
        </authorList>
    </citation>
    <scope>NUCLEOTIDE SEQUENCE</scope>
</reference>
<comment type="caution">
    <text evidence="2">The sequence shown here is derived from an EMBL/GenBank/DDBJ whole genome shotgun (WGS) entry which is preliminary data.</text>
</comment>
<dbReference type="SUPFAM" id="SSF81383">
    <property type="entry name" value="F-box domain"/>
    <property type="match status" value="1"/>
</dbReference>
<proteinExistence type="predicted"/>
<dbReference type="PROSITE" id="PS50181">
    <property type="entry name" value="FBOX"/>
    <property type="match status" value="1"/>
</dbReference>
<dbReference type="InterPro" id="IPR036047">
    <property type="entry name" value="F-box-like_dom_sf"/>
</dbReference>
<evidence type="ECO:0000259" key="1">
    <source>
        <dbReference type="PROSITE" id="PS50181"/>
    </source>
</evidence>